<name>A0A7C5LD76_CALS0</name>
<proteinExistence type="predicted"/>
<comment type="caution">
    <text evidence="1">The sequence shown here is derived from an EMBL/GenBank/DDBJ whole genome shotgun (WGS) entry which is preliminary data.</text>
</comment>
<sequence>MRDEKHWYRDHDFLETVDGWLFGVVSDTHPPGRVLAYPKYVPGEGVWSREGVTYRRVLTAYTTRELAQALEMIRRLKPQYIYHDPVTDEDFTYIPVENIRKHYRCDERLQKILRKPSNKLEELCAKLVERISAGSRVDGMFFGVSGSLLLQLHNPAADIDLIVYGGENFMKAVNSSRQTQTPQDVKQTQNMLVKNYMTKYPITAEDAEKLATRCWTRGVFEGVFYSLHAVRLPEEITAEYGTRLYKAVGVRKTTLRIVDASEGVFTPAVYRVEDMAGEVETLLCYDTTFASLFREGDVVEAVGKLEKVEDLARGVTYYSLLVGSVKTANIEYVKLLKTL</sequence>
<dbReference type="EMBL" id="DRWN01000050">
    <property type="protein sequence ID" value="HHK68699.1"/>
    <property type="molecule type" value="Genomic_DNA"/>
</dbReference>
<dbReference type="AlphaFoldDB" id="A0A7C5LD76"/>
<protein>
    <recommendedName>
        <fullName evidence="2">Polymerase nucleotidyl transferase domain-containing protein</fullName>
    </recommendedName>
</protein>
<gene>
    <name evidence="1" type="ORF">ENM11_06060</name>
</gene>
<accession>A0A7C5LD76</accession>
<evidence type="ECO:0008006" key="2">
    <source>
        <dbReference type="Google" id="ProtNLM"/>
    </source>
</evidence>
<reference evidence="1" key="1">
    <citation type="journal article" date="2020" name="mSystems">
        <title>Genome- and Community-Level Interaction Insights into Carbon Utilization and Element Cycling Functions of Hydrothermarchaeota in Hydrothermal Sediment.</title>
        <authorList>
            <person name="Zhou Z."/>
            <person name="Liu Y."/>
            <person name="Xu W."/>
            <person name="Pan J."/>
            <person name="Luo Z.H."/>
            <person name="Li M."/>
        </authorList>
    </citation>
    <scope>NUCLEOTIDE SEQUENCE [LARGE SCALE GENOMIC DNA]</scope>
    <source>
        <strain evidence="1">SpSt-1056</strain>
    </source>
</reference>
<organism evidence="1">
    <name type="scientific">Caldiarchaeum subterraneum</name>
    <dbReference type="NCBI Taxonomy" id="311458"/>
    <lineage>
        <taxon>Archaea</taxon>
        <taxon>Nitrososphaerota</taxon>
        <taxon>Candidatus Caldarchaeales</taxon>
        <taxon>Candidatus Caldarchaeaceae</taxon>
        <taxon>Candidatus Caldarchaeum</taxon>
    </lineage>
</organism>
<evidence type="ECO:0000313" key="1">
    <source>
        <dbReference type="EMBL" id="HHK68699.1"/>
    </source>
</evidence>